<organism evidence="2 3">
    <name type="scientific">Myroides odoratimimus</name>
    <dbReference type="NCBI Taxonomy" id="76832"/>
    <lineage>
        <taxon>Bacteria</taxon>
        <taxon>Pseudomonadati</taxon>
        <taxon>Bacteroidota</taxon>
        <taxon>Flavobacteriia</taxon>
        <taxon>Flavobacteriales</taxon>
        <taxon>Flavobacteriaceae</taxon>
        <taxon>Myroides</taxon>
    </lineage>
</organism>
<proteinExistence type="predicted"/>
<dbReference type="InterPro" id="IPR046548">
    <property type="entry name" value="DUF6804"/>
</dbReference>
<keyword evidence="1" id="KW-1133">Transmembrane helix</keyword>
<evidence type="ECO:0000313" key="3">
    <source>
        <dbReference type="Proteomes" id="UP000069030"/>
    </source>
</evidence>
<evidence type="ECO:0000313" key="2">
    <source>
        <dbReference type="EMBL" id="ALU27583.1"/>
    </source>
</evidence>
<dbReference type="AlphaFoldDB" id="A0AAI8G696"/>
<evidence type="ECO:0000256" key="1">
    <source>
        <dbReference type="SAM" id="Phobius"/>
    </source>
</evidence>
<sequence>MEKAIKITIAVLLLMCLLKLPYGFYQFVRFVACIGFSYFAYKSYYREEKTEMFIYIVLVLLFQPFLKVALGRSIWNIVDVIVAIGLFINIPNSNKKINRE</sequence>
<accession>A0AAI8G696</accession>
<keyword evidence="1" id="KW-0812">Transmembrane</keyword>
<name>A0AAI8G696_9FLAO</name>
<dbReference type="Pfam" id="PF20619">
    <property type="entry name" value="DUF6804"/>
    <property type="match status" value="1"/>
</dbReference>
<dbReference type="Proteomes" id="UP000069030">
    <property type="component" value="Chromosome"/>
</dbReference>
<dbReference type="KEGG" id="mod:AS202_16155"/>
<keyword evidence="1" id="KW-0472">Membrane</keyword>
<dbReference type="RefSeq" id="WP_006258530.1">
    <property type="nucleotide sequence ID" value="NZ_CP013690.1"/>
</dbReference>
<dbReference type="EMBL" id="CP013690">
    <property type="protein sequence ID" value="ALU27583.1"/>
    <property type="molecule type" value="Genomic_DNA"/>
</dbReference>
<protein>
    <submittedName>
        <fullName evidence="2">Uncharacterized protein</fullName>
    </submittedName>
</protein>
<reference evidence="2 3" key="1">
    <citation type="journal article" date="2016" name="J. Zhejiang Univ. Sci. B">
        <title>Antibiotic resistance mechanisms of Myroides sp.</title>
        <authorList>
            <person name="Hu S."/>
            <person name="Yuan S."/>
            <person name="Qu H."/>
            <person name="Jiang T."/>
            <person name="Zhou Y."/>
            <person name="Wang M."/>
            <person name="Ming D."/>
        </authorList>
    </citation>
    <scope>NUCLEOTIDE SEQUENCE [LARGE SCALE GENOMIC DNA]</scope>
    <source>
        <strain evidence="2 3">PR63039</strain>
    </source>
</reference>
<gene>
    <name evidence="2" type="ORF">AS202_16155</name>
</gene>
<feature type="transmembrane region" description="Helical" evidence="1">
    <location>
        <begin position="74"/>
        <end position="90"/>
    </location>
</feature>